<dbReference type="OrthoDB" id="9991317at2759"/>
<evidence type="ECO:0000313" key="2">
    <source>
        <dbReference type="EMBL" id="KAF2655953.1"/>
    </source>
</evidence>
<proteinExistence type="predicted"/>
<dbReference type="Proteomes" id="UP000799324">
    <property type="component" value="Unassembled WGS sequence"/>
</dbReference>
<name>A0A6A6TAL4_9PLEO</name>
<organism evidence="2 3">
    <name type="scientific">Lophiostoma macrostomum CBS 122681</name>
    <dbReference type="NCBI Taxonomy" id="1314788"/>
    <lineage>
        <taxon>Eukaryota</taxon>
        <taxon>Fungi</taxon>
        <taxon>Dikarya</taxon>
        <taxon>Ascomycota</taxon>
        <taxon>Pezizomycotina</taxon>
        <taxon>Dothideomycetes</taxon>
        <taxon>Pleosporomycetidae</taxon>
        <taxon>Pleosporales</taxon>
        <taxon>Lophiostomataceae</taxon>
        <taxon>Lophiostoma</taxon>
    </lineage>
</organism>
<evidence type="ECO:0000259" key="1">
    <source>
        <dbReference type="Pfam" id="PF12770"/>
    </source>
</evidence>
<keyword evidence="3" id="KW-1185">Reference proteome</keyword>
<dbReference type="SUPFAM" id="SSF48452">
    <property type="entry name" value="TPR-like"/>
    <property type="match status" value="1"/>
</dbReference>
<protein>
    <recommendedName>
        <fullName evidence="1">CHAT domain-containing protein</fullName>
    </recommendedName>
</protein>
<accession>A0A6A6TAL4</accession>
<sequence>MASSCAIFDLCDEAEQSRWSLGIGVRSLHIRTGSCMEVQLCNAEDTPDRSLYRDAKRGQVEWEEAIRDSRKAVDASPQDHPDRAAALRKLGLRLFNRYRELGALTDLEEAIRVDREVLKATPQDHPEWALYLGALGIALRHRYRELREEKDIQEAVELGRTALERTQKYQPDHAIYMGNLSSTLGERFWGTGDPAYIDEAIQLGRESLEATPEDNDYHSNRLNGLITLLSRRYDRKEAIADVEEAIQLGRRLLKMSVVGTTYEAETLAGLGAFVGKMYKAKGELADLKEAIVLLASVARHPSLRTVDRIRYAMEAVRYCALDLDWQQACEHSTLAIQLIRQLTPRWLENSDKQNLLRRLMGASVDAAAVALNAGKEPMAVLSLVEEGRSVLAASLEDMRTDLFDLWNKYPELAAQFVRLRDELDTPTTQVMSSTDGNLTPSLQTRSSLRSAAGLALHNLVIEIQKRPGFESFLVSPSEEEIRTAALHGPVVVVNVSQYRCDALIVEKEGVRSLALPQLEFWSLKEKVLKGSLGSLAVLAWLWETVTKPILDSLGIVERPSGENWPHIWWVPTGLLSRFPLHAAGYHHQGSTNSVLDLAMSSYGLSVKAIVQGRRRRVVKAPSTSGSSDQALIVAMQHTPEYNRLRFVEKESVMVETFCKSMLFDCVHPSQRKQEVMTHLKNCRIFHFAGHGHTNNSDPSQSSLLLEDWKDDRLTVAALMELNLRERSPFLAYLSACGTGKLENEGLSDEGIHLISGCQLAGFRHVIGTLWEVNDESCVHMARLTYEGIQDGSLRDESVCVGLHRATRELRDRWLRESASAKPTKLPREADTFALADGMDSIIIGEDNQPGSEGSRKIVIHDPDKRDERLMHWVPYVHFGV</sequence>
<dbReference type="EMBL" id="MU004342">
    <property type="protein sequence ID" value="KAF2655953.1"/>
    <property type="molecule type" value="Genomic_DNA"/>
</dbReference>
<dbReference type="InterPro" id="IPR024983">
    <property type="entry name" value="CHAT_dom"/>
</dbReference>
<dbReference type="InterPro" id="IPR011990">
    <property type="entry name" value="TPR-like_helical_dom_sf"/>
</dbReference>
<dbReference type="PANTHER" id="PTHR19959">
    <property type="entry name" value="KINESIN LIGHT CHAIN"/>
    <property type="match status" value="1"/>
</dbReference>
<dbReference type="Pfam" id="PF13374">
    <property type="entry name" value="TPR_10"/>
    <property type="match status" value="1"/>
</dbReference>
<dbReference type="Pfam" id="PF12770">
    <property type="entry name" value="CHAT"/>
    <property type="match status" value="1"/>
</dbReference>
<dbReference type="AlphaFoldDB" id="A0A6A6TAL4"/>
<gene>
    <name evidence="2" type="ORF">K491DRAFT_768059</name>
</gene>
<dbReference type="PANTHER" id="PTHR19959:SF119">
    <property type="entry name" value="FUNGAL LIPASE-LIKE DOMAIN-CONTAINING PROTEIN"/>
    <property type="match status" value="1"/>
</dbReference>
<dbReference type="Gene3D" id="1.25.40.10">
    <property type="entry name" value="Tetratricopeptide repeat domain"/>
    <property type="match status" value="1"/>
</dbReference>
<evidence type="ECO:0000313" key="3">
    <source>
        <dbReference type="Proteomes" id="UP000799324"/>
    </source>
</evidence>
<reference evidence="2" key="1">
    <citation type="journal article" date="2020" name="Stud. Mycol.">
        <title>101 Dothideomycetes genomes: a test case for predicting lifestyles and emergence of pathogens.</title>
        <authorList>
            <person name="Haridas S."/>
            <person name="Albert R."/>
            <person name="Binder M."/>
            <person name="Bloem J."/>
            <person name="Labutti K."/>
            <person name="Salamov A."/>
            <person name="Andreopoulos B."/>
            <person name="Baker S."/>
            <person name="Barry K."/>
            <person name="Bills G."/>
            <person name="Bluhm B."/>
            <person name="Cannon C."/>
            <person name="Castanera R."/>
            <person name="Culley D."/>
            <person name="Daum C."/>
            <person name="Ezra D."/>
            <person name="Gonzalez J."/>
            <person name="Henrissat B."/>
            <person name="Kuo A."/>
            <person name="Liang C."/>
            <person name="Lipzen A."/>
            <person name="Lutzoni F."/>
            <person name="Magnuson J."/>
            <person name="Mondo S."/>
            <person name="Nolan M."/>
            <person name="Ohm R."/>
            <person name="Pangilinan J."/>
            <person name="Park H.-J."/>
            <person name="Ramirez L."/>
            <person name="Alfaro M."/>
            <person name="Sun H."/>
            <person name="Tritt A."/>
            <person name="Yoshinaga Y."/>
            <person name="Zwiers L.-H."/>
            <person name="Turgeon B."/>
            <person name="Goodwin S."/>
            <person name="Spatafora J."/>
            <person name="Crous P."/>
            <person name="Grigoriev I."/>
        </authorList>
    </citation>
    <scope>NUCLEOTIDE SEQUENCE</scope>
    <source>
        <strain evidence="2">CBS 122681</strain>
    </source>
</reference>
<feature type="domain" description="CHAT" evidence="1">
    <location>
        <begin position="537"/>
        <end position="879"/>
    </location>
</feature>